<dbReference type="Proteomes" id="UP001501563">
    <property type="component" value="Unassembled WGS sequence"/>
</dbReference>
<proteinExistence type="predicted"/>
<gene>
    <name evidence="1" type="ORF">GCM10022207_79500</name>
</gene>
<organism evidence="1 2">
    <name type="scientific">Streptomyces lannensis</name>
    <dbReference type="NCBI Taxonomy" id="766498"/>
    <lineage>
        <taxon>Bacteria</taxon>
        <taxon>Bacillati</taxon>
        <taxon>Actinomycetota</taxon>
        <taxon>Actinomycetes</taxon>
        <taxon>Kitasatosporales</taxon>
        <taxon>Streptomycetaceae</taxon>
        <taxon>Streptomyces</taxon>
    </lineage>
</organism>
<evidence type="ECO:0000313" key="1">
    <source>
        <dbReference type="EMBL" id="GAA3899036.1"/>
    </source>
</evidence>
<protein>
    <submittedName>
        <fullName evidence="1">Uncharacterized protein</fullName>
    </submittedName>
</protein>
<evidence type="ECO:0000313" key="2">
    <source>
        <dbReference type="Proteomes" id="UP001501563"/>
    </source>
</evidence>
<reference evidence="2" key="1">
    <citation type="journal article" date="2019" name="Int. J. Syst. Evol. Microbiol.">
        <title>The Global Catalogue of Microorganisms (GCM) 10K type strain sequencing project: providing services to taxonomists for standard genome sequencing and annotation.</title>
        <authorList>
            <consortium name="The Broad Institute Genomics Platform"/>
            <consortium name="The Broad Institute Genome Sequencing Center for Infectious Disease"/>
            <person name="Wu L."/>
            <person name="Ma J."/>
        </authorList>
    </citation>
    <scope>NUCLEOTIDE SEQUENCE [LARGE SCALE GENOMIC DNA]</scope>
    <source>
        <strain evidence="2">JCM 16578</strain>
    </source>
</reference>
<keyword evidence="2" id="KW-1185">Reference proteome</keyword>
<accession>A0ABP7LC53</accession>
<dbReference type="EMBL" id="BAAAZA010000041">
    <property type="protein sequence ID" value="GAA3899036.1"/>
    <property type="molecule type" value="Genomic_DNA"/>
</dbReference>
<comment type="caution">
    <text evidence="1">The sequence shown here is derived from an EMBL/GenBank/DDBJ whole genome shotgun (WGS) entry which is preliminary data.</text>
</comment>
<sequence>MYGIGLEGLFMDVNYTRQRIYDRIQLGVKCGRFKSIRPSIDVAAMDGSPCSGCIASPEP</sequence>
<name>A0ABP7LC53_9ACTN</name>